<gene>
    <name evidence="1" type="ORF">MAPG_09328</name>
</gene>
<evidence type="ECO:0000313" key="3">
    <source>
        <dbReference type="Proteomes" id="UP000011715"/>
    </source>
</evidence>
<reference evidence="2" key="5">
    <citation type="submission" date="2015-06" db="UniProtKB">
        <authorList>
            <consortium name="EnsemblFungi"/>
        </authorList>
    </citation>
    <scope>IDENTIFICATION</scope>
    <source>
        <strain evidence="2">ATCC 64411</strain>
    </source>
</reference>
<sequence length="147" mass="15848">MARDYPVEGSGRQWVDARGSRIVRRGYDVYGWASQAAWLWTDVPLSPWEKENQEHLATTRRHIVLSSVRAVICRAIGRCLVPGARCPVPGAQCPLPGAQCPVPGAWCLGRAKAGASKASQTDSHHLPRQCCAVFAVAAGSGDWTRAG</sequence>
<dbReference type="Proteomes" id="UP000011715">
    <property type="component" value="Unassembled WGS sequence"/>
</dbReference>
<protein>
    <submittedName>
        <fullName evidence="1 2">Uncharacterized protein</fullName>
    </submittedName>
</protein>
<evidence type="ECO:0000313" key="2">
    <source>
        <dbReference type="EnsemblFungi" id="MAPG_09328T0"/>
    </source>
</evidence>
<reference evidence="3" key="1">
    <citation type="submission" date="2010-05" db="EMBL/GenBank/DDBJ databases">
        <title>The genome sequence of Magnaporthe poae strain ATCC 64411.</title>
        <authorList>
            <person name="Ma L.-J."/>
            <person name="Dead R."/>
            <person name="Young S."/>
            <person name="Zeng Q."/>
            <person name="Koehrsen M."/>
            <person name="Alvarado L."/>
            <person name="Berlin A."/>
            <person name="Chapman S.B."/>
            <person name="Chen Z."/>
            <person name="Freedman E."/>
            <person name="Gellesch M."/>
            <person name="Goldberg J."/>
            <person name="Griggs A."/>
            <person name="Gujja S."/>
            <person name="Heilman E.R."/>
            <person name="Heiman D."/>
            <person name="Hepburn T."/>
            <person name="Howarth C."/>
            <person name="Jen D."/>
            <person name="Larson L."/>
            <person name="Mehta T."/>
            <person name="Neiman D."/>
            <person name="Pearson M."/>
            <person name="Roberts A."/>
            <person name="Saif S."/>
            <person name="Shea T."/>
            <person name="Shenoy N."/>
            <person name="Sisk P."/>
            <person name="Stolte C."/>
            <person name="Sykes S."/>
            <person name="Walk T."/>
            <person name="White J."/>
            <person name="Yandava C."/>
            <person name="Haas B."/>
            <person name="Nusbaum C."/>
            <person name="Birren B."/>
        </authorList>
    </citation>
    <scope>NUCLEOTIDE SEQUENCE [LARGE SCALE GENOMIC DNA]</scope>
    <source>
        <strain evidence="3">ATCC 64411 / 73-15</strain>
    </source>
</reference>
<proteinExistence type="predicted"/>
<dbReference type="EMBL" id="GL876974">
    <property type="protein sequence ID" value="KLU90366.1"/>
    <property type="molecule type" value="Genomic_DNA"/>
</dbReference>
<reference evidence="1" key="2">
    <citation type="submission" date="2010-05" db="EMBL/GenBank/DDBJ databases">
        <title>The Genome Sequence of Magnaporthe poae strain ATCC 64411.</title>
        <authorList>
            <consortium name="The Broad Institute Genome Sequencing Platform"/>
            <consortium name="Broad Institute Genome Sequencing Center for Infectious Disease"/>
            <person name="Ma L.-J."/>
            <person name="Dead R."/>
            <person name="Young S."/>
            <person name="Zeng Q."/>
            <person name="Koehrsen M."/>
            <person name="Alvarado L."/>
            <person name="Berlin A."/>
            <person name="Chapman S.B."/>
            <person name="Chen Z."/>
            <person name="Freedman E."/>
            <person name="Gellesch M."/>
            <person name="Goldberg J."/>
            <person name="Griggs A."/>
            <person name="Gujja S."/>
            <person name="Heilman E.R."/>
            <person name="Heiman D."/>
            <person name="Hepburn T."/>
            <person name="Howarth C."/>
            <person name="Jen D."/>
            <person name="Larson L."/>
            <person name="Mehta T."/>
            <person name="Neiman D."/>
            <person name="Pearson M."/>
            <person name="Roberts A."/>
            <person name="Saif S."/>
            <person name="Shea T."/>
            <person name="Shenoy N."/>
            <person name="Sisk P."/>
            <person name="Stolte C."/>
            <person name="Sykes S."/>
            <person name="Walk T."/>
            <person name="White J."/>
            <person name="Yandava C."/>
            <person name="Haas B."/>
            <person name="Nusbaum C."/>
            <person name="Birren B."/>
        </authorList>
    </citation>
    <scope>NUCLEOTIDE SEQUENCE</scope>
    <source>
        <strain evidence="1">ATCC 64411</strain>
    </source>
</reference>
<dbReference type="OrthoDB" id="10629576at2759"/>
<accession>A0A0C4E9N2</accession>
<reference evidence="1" key="3">
    <citation type="submission" date="2011-03" db="EMBL/GenBank/DDBJ databases">
        <title>Annotation of Magnaporthe poae ATCC 64411.</title>
        <authorList>
            <person name="Ma L.-J."/>
            <person name="Dead R."/>
            <person name="Young S.K."/>
            <person name="Zeng Q."/>
            <person name="Gargeya S."/>
            <person name="Fitzgerald M."/>
            <person name="Haas B."/>
            <person name="Abouelleil A."/>
            <person name="Alvarado L."/>
            <person name="Arachchi H.M."/>
            <person name="Berlin A."/>
            <person name="Brown A."/>
            <person name="Chapman S.B."/>
            <person name="Chen Z."/>
            <person name="Dunbar C."/>
            <person name="Freedman E."/>
            <person name="Gearin G."/>
            <person name="Gellesch M."/>
            <person name="Goldberg J."/>
            <person name="Griggs A."/>
            <person name="Gujja S."/>
            <person name="Heiman D."/>
            <person name="Howarth C."/>
            <person name="Larson L."/>
            <person name="Lui A."/>
            <person name="MacDonald P.J.P."/>
            <person name="Mehta T."/>
            <person name="Montmayeur A."/>
            <person name="Murphy C."/>
            <person name="Neiman D."/>
            <person name="Pearson M."/>
            <person name="Priest M."/>
            <person name="Roberts A."/>
            <person name="Saif S."/>
            <person name="Shea T."/>
            <person name="Shenoy N."/>
            <person name="Sisk P."/>
            <person name="Stolte C."/>
            <person name="Sykes S."/>
            <person name="Yandava C."/>
            <person name="Wortman J."/>
            <person name="Nusbaum C."/>
            <person name="Birren B."/>
        </authorList>
    </citation>
    <scope>NUCLEOTIDE SEQUENCE</scope>
    <source>
        <strain evidence="1">ATCC 64411</strain>
    </source>
</reference>
<organism evidence="2 3">
    <name type="scientific">Magnaporthiopsis poae (strain ATCC 64411 / 73-15)</name>
    <name type="common">Kentucky bluegrass fungus</name>
    <name type="synonym">Magnaporthe poae</name>
    <dbReference type="NCBI Taxonomy" id="644358"/>
    <lineage>
        <taxon>Eukaryota</taxon>
        <taxon>Fungi</taxon>
        <taxon>Dikarya</taxon>
        <taxon>Ascomycota</taxon>
        <taxon>Pezizomycotina</taxon>
        <taxon>Sordariomycetes</taxon>
        <taxon>Sordariomycetidae</taxon>
        <taxon>Magnaporthales</taxon>
        <taxon>Magnaporthaceae</taxon>
        <taxon>Magnaporthiopsis</taxon>
    </lineage>
</organism>
<dbReference type="EMBL" id="ADBL01002284">
    <property type="status" value="NOT_ANNOTATED_CDS"/>
    <property type="molecule type" value="Genomic_DNA"/>
</dbReference>
<dbReference type="AlphaFoldDB" id="A0A0C4E9N2"/>
<keyword evidence="3" id="KW-1185">Reference proteome</keyword>
<name>A0A0C4E9N2_MAGP6</name>
<reference evidence="2" key="4">
    <citation type="journal article" date="2015" name="G3 (Bethesda)">
        <title>Genome sequences of three phytopathogenic species of the Magnaporthaceae family of fungi.</title>
        <authorList>
            <person name="Okagaki L.H."/>
            <person name="Nunes C.C."/>
            <person name="Sailsbery J."/>
            <person name="Clay B."/>
            <person name="Brown D."/>
            <person name="John T."/>
            <person name="Oh Y."/>
            <person name="Young N."/>
            <person name="Fitzgerald M."/>
            <person name="Haas B.J."/>
            <person name="Zeng Q."/>
            <person name="Young S."/>
            <person name="Adiconis X."/>
            <person name="Fan L."/>
            <person name="Levin J.Z."/>
            <person name="Mitchell T.K."/>
            <person name="Okubara P.A."/>
            <person name="Farman M.L."/>
            <person name="Kohn L.M."/>
            <person name="Birren B."/>
            <person name="Ma L.-J."/>
            <person name="Dean R.A."/>
        </authorList>
    </citation>
    <scope>NUCLEOTIDE SEQUENCE</scope>
    <source>
        <strain evidence="2">ATCC 64411 / 73-15</strain>
    </source>
</reference>
<dbReference type="EnsemblFungi" id="MAPG_09328T0">
    <property type="protein sequence ID" value="MAPG_09328T0"/>
    <property type="gene ID" value="MAPG_09328"/>
</dbReference>
<evidence type="ECO:0000313" key="1">
    <source>
        <dbReference type="EMBL" id="KLU90366.1"/>
    </source>
</evidence>
<dbReference type="VEuPathDB" id="FungiDB:MAPG_09328"/>